<dbReference type="InterPro" id="IPR017853">
    <property type="entry name" value="GH"/>
</dbReference>
<keyword evidence="2" id="KW-0378">Hydrolase</keyword>
<comment type="similarity">
    <text evidence="1">Belongs to the glycosyl hydrolase 25 family.</text>
</comment>
<dbReference type="PANTHER" id="PTHR34135:SF2">
    <property type="entry name" value="LYSOZYME"/>
    <property type="match status" value="1"/>
</dbReference>
<dbReference type="InterPro" id="IPR002053">
    <property type="entry name" value="Glyco_hydro_25"/>
</dbReference>
<dbReference type="InterPro" id="IPR018077">
    <property type="entry name" value="Glyco_hydro_fam25_subgr"/>
</dbReference>
<dbReference type="PROSITE" id="PS51257">
    <property type="entry name" value="PROKAR_LIPOPROTEIN"/>
    <property type="match status" value="1"/>
</dbReference>
<proteinExistence type="inferred from homology"/>
<protein>
    <submittedName>
        <fullName evidence="4">GH25 family lysozyme</fullName>
    </submittedName>
</protein>
<dbReference type="Proteomes" id="UP001597459">
    <property type="component" value="Unassembled WGS sequence"/>
</dbReference>
<evidence type="ECO:0000256" key="2">
    <source>
        <dbReference type="ARBA" id="ARBA00022801"/>
    </source>
</evidence>
<accession>A0ABW5NBZ6</accession>
<evidence type="ECO:0000256" key="3">
    <source>
        <dbReference type="ARBA" id="ARBA00023295"/>
    </source>
</evidence>
<dbReference type="SMART" id="SM00641">
    <property type="entry name" value="Glyco_25"/>
    <property type="match status" value="1"/>
</dbReference>
<organism evidence="4 5">
    <name type="scientific">Aquimarina hainanensis</name>
    <dbReference type="NCBI Taxonomy" id="1578017"/>
    <lineage>
        <taxon>Bacteria</taxon>
        <taxon>Pseudomonadati</taxon>
        <taxon>Bacteroidota</taxon>
        <taxon>Flavobacteriia</taxon>
        <taxon>Flavobacteriales</taxon>
        <taxon>Flavobacteriaceae</taxon>
        <taxon>Aquimarina</taxon>
    </lineage>
</organism>
<dbReference type="EMBL" id="JBHULX010000027">
    <property type="protein sequence ID" value="MFD2591960.1"/>
    <property type="molecule type" value="Genomic_DNA"/>
</dbReference>
<evidence type="ECO:0000313" key="5">
    <source>
        <dbReference type="Proteomes" id="UP001597459"/>
    </source>
</evidence>
<dbReference type="SUPFAM" id="SSF51445">
    <property type="entry name" value="(Trans)glycosidases"/>
    <property type="match status" value="1"/>
</dbReference>
<dbReference type="Gene3D" id="3.20.20.80">
    <property type="entry name" value="Glycosidases"/>
    <property type="match status" value="1"/>
</dbReference>
<dbReference type="PANTHER" id="PTHR34135">
    <property type="entry name" value="LYSOZYME"/>
    <property type="match status" value="1"/>
</dbReference>
<evidence type="ECO:0000256" key="1">
    <source>
        <dbReference type="ARBA" id="ARBA00010646"/>
    </source>
</evidence>
<keyword evidence="5" id="KW-1185">Reference proteome</keyword>
<reference evidence="5" key="1">
    <citation type="journal article" date="2019" name="Int. J. Syst. Evol. Microbiol.">
        <title>The Global Catalogue of Microorganisms (GCM) 10K type strain sequencing project: providing services to taxonomists for standard genome sequencing and annotation.</title>
        <authorList>
            <consortium name="The Broad Institute Genomics Platform"/>
            <consortium name="The Broad Institute Genome Sequencing Center for Infectious Disease"/>
            <person name="Wu L."/>
            <person name="Ma J."/>
        </authorList>
    </citation>
    <scope>NUCLEOTIDE SEQUENCE [LARGE SCALE GENOMIC DNA]</scope>
    <source>
        <strain evidence="5">KCTC 42423</strain>
    </source>
</reference>
<keyword evidence="3" id="KW-0326">Glycosidase</keyword>
<evidence type="ECO:0000313" key="4">
    <source>
        <dbReference type="EMBL" id="MFD2591960.1"/>
    </source>
</evidence>
<dbReference type="PROSITE" id="PS51904">
    <property type="entry name" value="GLYCOSYL_HYDROL_F25_2"/>
    <property type="match status" value="1"/>
</dbReference>
<gene>
    <name evidence="4" type="ORF">ACFSTE_14070</name>
</gene>
<comment type="caution">
    <text evidence="4">The sequence shown here is derived from an EMBL/GenBank/DDBJ whole genome shotgun (WGS) entry which is preliminary data.</text>
</comment>
<dbReference type="Pfam" id="PF01183">
    <property type="entry name" value="Glyco_hydro_25"/>
    <property type="match status" value="1"/>
</dbReference>
<dbReference type="RefSeq" id="WP_378258642.1">
    <property type="nucleotide sequence ID" value="NZ_JBHSJV010000001.1"/>
</dbReference>
<name>A0ABW5NBZ6_9FLAO</name>
<sequence>MNKLYLLLFCFFVSILSCKKQKTNLNDAPILGIDISHYQGNINWKKIKKDGVSFCYAKATQGTSFVDPKFKTNQKQAKKIGLKHGSYHFFMAGKDPRKQADLFIQTVVSLNEGDMIPMLDLEQEGLEHHISAIQFQKDVLLWLSIVEDKLGIKPIIYTNNPFGNTYLTDSKFASYKLWIAEYQVKTPKTPSTWAENGWTIWQRSERGKVYGIQGKNVDHDIVNKKYSLQDIMYTPDLHSQLSNM</sequence>